<evidence type="ECO:0000256" key="7">
    <source>
        <dbReference type="ARBA" id="ARBA00023136"/>
    </source>
</evidence>
<evidence type="ECO:0000313" key="11">
    <source>
        <dbReference type="Proteomes" id="UP001603857"/>
    </source>
</evidence>
<evidence type="ECO:0000256" key="9">
    <source>
        <dbReference type="SAM" id="Coils"/>
    </source>
</evidence>
<reference evidence="10 11" key="1">
    <citation type="submission" date="2024-08" db="EMBL/GenBank/DDBJ databases">
        <title>Insights into the chromosomal genome structure of Flemingia macrophylla.</title>
        <authorList>
            <person name="Ding Y."/>
            <person name="Zhao Y."/>
            <person name="Bi W."/>
            <person name="Wu M."/>
            <person name="Zhao G."/>
            <person name="Gong Y."/>
            <person name="Li W."/>
            <person name="Zhang P."/>
        </authorList>
    </citation>
    <scope>NUCLEOTIDE SEQUENCE [LARGE SCALE GENOMIC DNA]</scope>
    <source>
        <strain evidence="10">DYQJB</strain>
        <tissue evidence="10">Leaf</tissue>
    </source>
</reference>
<evidence type="ECO:0000256" key="6">
    <source>
        <dbReference type="ARBA" id="ARBA00023065"/>
    </source>
</evidence>
<evidence type="ECO:0000313" key="10">
    <source>
        <dbReference type="EMBL" id="KAL2346096.1"/>
    </source>
</evidence>
<keyword evidence="11" id="KW-1185">Reference proteome</keyword>
<dbReference type="GO" id="GO:1902600">
    <property type="term" value="P:proton transmembrane transport"/>
    <property type="evidence" value="ECO:0007669"/>
    <property type="project" value="UniProtKB-KW"/>
</dbReference>
<evidence type="ECO:0000256" key="4">
    <source>
        <dbReference type="ARBA" id="ARBA00022692"/>
    </source>
</evidence>
<proteinExistence type="inferred from homology"/>
<protein>
    <recommendedName>
        <fullName evidence="8">V-type proton ATPase subunit a</fullName>
    </recommendedName>
</protein>
<comment type="similarity">
    <text evidence="2 8">Belongs to the V-ATPase 116 kDa subunit family.</text>
</comment>
<keyword evidence="7" id="KW-0472">Membrane</keyword>
<keyword evidence="9" id="KW-0175">Coiled coil</keyword>
<dbReference type="Pfam" id="PF01496">
    <property type="entry name" value="V_ATPase_I"/>
    <property type="match status" value="1"/>
</dbReference>
<organism evidence="10 11">
    <name type="scientific">Flemingia macrophylla</name>
    <dbReference type="NCBI Taxonomy" id="520843"/>
    <lineage>
        <taxon>Eukaryota</taxon>
        <taxon>Viridiplantae</taxon>
        <taxon>Streptophyta</taxon>
        <taxon>Embryophyta</taxon>
        <taxon>Tracheophyta</taxon>
        <taxon>Spermatophyta</taxon>
        <taxon>Magnoliopsida</taxon>
        <taxon>eudicotyledons</taxon>
        <taxon>Gunneridae</taxon>
        <taxon>Pentapetalae</taxon>
        <taxon>rosids</taxon>
        <taxon>fabids</taxon>
        <taxon>Fabales</taxon>
        <taxon>Fabaceae</taxon>
        <taxon>Papilionoideae</taxon>
        <taxon>50 kb inversion clade</taxon>
        <taxon>NPAAA clade</taxon>
        <taxon>indigoferoid/millettioid clade</taxon>
        <taxon>Phaseoleae</taxon>
        <taxon>Flemingia</taxon>
    </lineage>
</organism>
<gene>
    <name evidence="10" type="ORF">Fmac_000096</name>
</gene>
<evidence type="ECO:0000256" key="2">
    <source>
        <dbReference type="ARBA" id="ARBA00009904"/>
    </source>
</evidence>
<name>A0ABD1NDS6_9FABA</name>
<keyword evidence="5" id="KW-1133">Transmembrane helix</keyword>
<dbReference type="AlphaFoldDB" id="A0ABD1NDS6"/>
<sequence length="135" mass="15304">MLKDGVSPTGSTEQPDVNIDDLEVKITELESELTEINANNDKLQHFCNELVECKLVLQKVRNDKAIYRTLNMLSLDVTKKCLLAESQDALERAAFDSNSQVNAIFHLLQTREMLPTYFCTNKFTSSLQEIIDSYG</sequence>
<dbReference type="GO" id="GO:0016020">
    <property type="term" value="C:membrane"/>
    <property type="evidence" value="ECO:0007669"/>
    <property type="project" value="UniProtKB-SubCell"/>
</dbReference>
<keyword evidence="4" id="KW-0812">Transmembrane</keyword>
<dbReference type="EMBL" id="JBGMDY010000001">
    <property type="protein sequence ID" value="KAL2346096.1"/>
    <property type="molecule type" value="Genomic_DNA"/>
</dbReference>
<keyword evidence="8" id="KW-0375">Hydrogen ion transport</keyword>
<dbReference type="InterPro" id="IPR002490">
    <property type="entry name" value="V-ATPase_116kDa_su"/>
</dbReference>
<evidence type="ECO:0000256" key="3">
    <source>
        <dbReference type="ARBA" id="ARBA00022448"/>
    </source>
</evidence>
<dbReference type="PANTHER" id="PTHR11629:SF112">
    <property type="entry name" value="V-TYPE PROTON ATPASE SUBUNIT A3"/>
    <property type="match status" value="1"/>
</dbReference>
<comment type="function">
    <text evidence="8">Essential component of the vacuolar proton pump (V-ATPase), a multimeric enzyme that catalyzes the translocation of protons across the membranes. Required for assembly and activity of the V-ATPase.</text>
</comment>
<dbReference type="PANTHER" id="PTHR11629">
    <property type="entry name" value="VACUOLAR PROTON ATPASES"/>
    <property type="match status" value="1"/>
</dbReference>
<keyword evidence="6 8" id="KW-0406">Ion transport</keyword>
<comment type="caution">
    <text evidence="10">The sequence shown here is derived from an EMBL/GenBank/DDBJ whole genome shotgun (WGS) entry which is preliminary data.</text>
</comment>
<dbReference type="Proteomes" id="UP001603857">
    <property type="component" value="Unassembled WGS sequence"/>
</dbReference>
<evidence type="ECO:0000256" key="5">
    <source>
        <dbReference type="ARBA" id="ARBA00022989"/>
    </source>
</evidence>
<keyword evidence="3 8" id="KW-0813">Transport</keyword>
<feature type="coiled-coil region" evidence="9">
    <location>
        <begin position="19"/>
        <end position="46"/>
    </location>
</feature>
<comment type="subcellular location">
    <subcellularLocation>
        <location evidence="1">Membrane</location>
        <topology evidence="1">Multi-pass membrane protein</topology>
    </subcellularLocation>
</comment>
<accession>A0ABD1NDS6</accession>
<evidence type="ECO:0000256" key="1">
    <source>
        <dbReference type="ARBA" id="ARBA00004141"/>
    </source>
</evidence>
<evidence type="ECO:0000256" key="8">
    <source>
        <dbReference type="RuleBase" id="RU361189"/>
    </source>
</evidence>